<name>A0ABP9FF43_9ACTN</name>
<feature type="transmembrane region" description="Helical" evidence="1">
    <location>
        <begin position="136"/>
        <end position="154"/>
    </location>
</feature>
<proteinExistence type="predicted"/>
<feature type="transmembrane region" description="Helical" evidence="1">
    <location>
        <begin position="107"/>
        <end position="130"/>
    </location>
</feature>
<evidence type="ECO:0000313" key="3">
    <source>
        <dbReference type="Proteomes" id="UP001501521"/>
    </source>
</evidence>
<reference evidence="3" key="1">
    <citation type="journal article" date="2019" name="Int. J. Syst. Evol. Microbiol.">
        <title>The Global Catalogue of Microorganisms (GCM) 10K type strain sequencing project: providing services to taxonomists for standard genome sequencing and annotation.</title>
        <authorList>
            <consortium name="The Broad Institute Genomics Platform"/>
            <consortium name="The Broad Institute Genome Sequencing Center for Infectious Disease"/>
            <person name="Wu L."/>
            <person name="Ma J."/>
        </authorList>
    </citation>
    <scope>NUCLEOTIDE SEQUENCE [LARGE SCALE GENOMIC DNA]</scope>
    <source>
        <strain evidence="3">JCM 19125</strain>
    </source>
</reference>
<keyword evidence="1" id="KW-1133">Transmembrane helix</keyword>
<evidence type="ECO:0000256" key="1">
    <source>
        <dbReference type="SAM" id="Phobius"/>
    </source>
</evidence>
<comment type="caution">
    <text evidence="2">The sequence shown here is derived from an EMBL/GenBank/DDBJ whole genome shotgun (WGS) entry which is preliminary data.</text>
</comment>
<dbReference type="EMBL" id="BAABLV010000031">
    <property type="protein sequence ID" value="GAA4901327.1"/>
    <property type="molecule type" value="Genomic_DNA"/>
</dbReference>
<evidence type="ECO:0000313" key="2">
    <source>
        <dbReference type="EMBL" id="GAA4901327.1"/>
    </source>
</evidence>
<dbReference type="InterPro" id="IPR046291">
    <property type="entry name" value="DUF6328"/>
</dbReference>
<dbReference type="Proteomes" id="UP001501521">
    <property type="component" value="Unassembled WGS sequence"/>
</dbReference>
<keyword evidence="1" id="KW-0812">Transmembrane</keyword>
<accession>A0ABP9FF43</accession>
<feature type="transmembrane region" description="Helical" evidence="1">
    <location>
        <begin position="65"/>
        <end position="87"/>
    </location>
</feature>
<organism evidence="2 3">
    <name type="scientific">Tessaracoccus lubricantis</name>
    <dbReference type="NCBI Taxonomy" id="545543"/>
    <lineage>
        <taxon>Bacteria</taxon>
        <taxon>Bacillati</taxon>
        <taxon>Actinomycetota</taxon>
        <taxon>Actinomycetes</taxon>
        <taxon>Propionibacteriales</taxon>
        <taxon>Propionibacteriaceae</taxon>
        <taxon>Tessaracoccus</taxon>
    </lineage>
</organism>
<keyword evidence="3" id="KW-1185">Reference proteome</keyword>
<dbReference type="RefSeq" id="WP_345582407.1">
    <property type="nucleotide sequence ID" value="NZ_BAABLV010000031.1"/>
</dbReference>
<dbReference type="Pfam" id="PF19853">
    <property type="entry name" value="DUF6328"/>
    <property type="match status" value="1"/>
</dbReference>
<keyword evidence="1" id="KW-0472">Membrane</keyword>
<protein>
    <submittedName>
        <fullName evidence="2">DUF6328 family protein</fullName>
    </submittedName>
</protein>
<gene>
    <name evidence="2" type="ORF">GCM10025789_20000</name>
</gene>
<sequence length="171" mass="18939">MPNTQPEPEDIGRDEEPEHKRLDRHWNELLQELRVTQGGVQILAGLLYTLPFQARFEAVDMAQRWVYLGAVSAATLSAALLIAPVAFHRVLFRRRLRPELIRASALVTKLGLALLALSLALVVALVFSVVAGWDAAFISAAVAGAFFVVVWLMLPLRWASGYPEHEDEATV</sequence>